<keyword evidence="1" id="KW-1133">Transmembrane helix</keyword>
<feature type="signal peptide" evidence="2">
    <location>
        <begin position="1"/>
        <end position="21"/>
    </location>
</feature>
<feature type="chain" id="PRO_5029714844" evidence="2">
    <location>
        <begin position="22"/>
        <end position="243"/>
    </location>
</feature>
<dbReference type="Proteomes" id="UP000593565">
    <property type="component" value="Unassembled WGS sequence"/>
</dbReference>
<reference evidence="3 4" key="1">
    <citation type="submission" date="2020-02" db="EMBL/GenBank/DDBJ databases">
        <title>A chromosome-scale genome assembly of the black bullhead catfish (Ameiurus melas).</title>
        <authorList>
            <person name="Wen M."/>
            <person name="Zham M."/>
            <person name="Cabau C."/>
            <person name="Klopp C."/>
            <person name="Donnadieu C."/>
            <person name="Roques C."/>
            <person name="Bouchez O."/>
            <person name="Lampietro C."/>
            <person name="Jouanno E."/>
            <person name="Herpin A."/>
            <person name="Louis A."/>
            <person name="Berthelot C."/>
            <person name="Parey E."/>
            <person name="Roest-Crollius H."/>
            <person name="Braasch I."/>
            <person name="Postlethwait J."/>
            <person name="Robinson-Rechavi M."/>
            <person name="Echchiki A."/>
            <person name="Begum T."/>
            <person name="Montfort J."/>
            <person name="Schartl M."/>
            <person name="Bobe J."/>
            <person name="Guiguen Y."/>
        </authorList>
    </citation>
    <scope>NUCLEOTIDE SEQUENCE [LARGE SCALE GENOMIC DNA]</scope>
    <source>
        <strain evidence="3">M_S1</strain>
        <tissue evidence="3">Blood</tissue>
    </source>
</reference>
<sequence length="243" mass="27570">MSGRDLTLLFCISLTLQHVCTEFQVWTLLQYNRKDNSVNIICQHNALESWIMGADVVTNNTKFCNTEQNNTACEGRQEGKQFNFTLRITAEQGRLPFQCMVYRSKPLPIQVRTGEDIMLFPGYDIPPPIPTNSCKCLDVGSDCPHTALVGLLTWALIGIVLLLFLYSLIITVVYINLRLTISDELTLTYVPMQHNQGRTKKKAKVQGADKNAEYMDMRKVPQQAQPIRDMNHNSRLNLVGFSV</sequence>
<evidence type="ECO:0000256" key="2">
    <source>
        <dbReference type="SAM" id="SignalP"/>
    </source>
</evidence>
<dbReference type="EMBL" id="JAAGNN010000007">
    <property type="protein sequence ID" value="KAF4087102.1"/>
    <property type="molecule type" value="Genomic_DNA"/>
</dbReference>
<gene>
    <name evidence="3" type="ORF">AMELA_G00091830</name>
</gene>
<dbReference type="AlphaFoldDB" id="A0A7J6AW55"/>
<name>A0A7J6AW55_AMEME</name>
<feature type="transmembrane region" description="Helical" evidence="1">
    <location>
        <begin position="151"/>
        <end position="175"/>
    </location>
</feature>
<comment type="caution">
    <text evidence="3">The sequence shown here is derived from an EMBL/GenBank/DDBJ whole genome shotgun (WGS) entry which is preliminary data.</text>
</comment>
<keyword evidence="1" id="KW-0812">Transmembrane</keyword>
<proteinExistence type="predicted"/>
<evidence type="ECO:0000313" key="4">
    <source>
        <dbReference type="Proteomes" id="UP000593565"/>
    </source>
</evidence>
<keyword evidence="2" id="KW-0732">Signal</keyword>
<evidence type="ECO:0000313" key="3">
    <source>
        <dbReference type="EMBL" id="KAF4087102.1"/>
    </source>
</evidence>
<keyword evidence="1" id="KW-0472">Membrane</keyword>
<evidence type="ECO:0000256" key="1">
    <source>
        <dbReference type="SAM" id="Phobius"/>
    </source>
</evidence>
<accession>A0A7J6AW55</accession>
<keyword evidence="4" id="KW-1185">Reference proteome</keyword>
<organism evidence="3 4">
    <name type="scientific">Ameiurus melas</name>
    <name type="common">Black bullhead</name>
    <name type="synonym">Silurus melas</name>
    <dbReference type="NCBI Taxonomy" id="219545"/>
    <lineage>
        <taxon>Eukaryota</taxon>
        <taxon>Metazoa</taxon>
        <taxon>Chordata</taxon>
        <taxon>Craniata</taxon>
        <taxon>Vertebrata</taxon>
        <taxon>Euteleostomi</taxon>
        <taxon>Actinopterygii</taxon>
        <taxon>Neopterygii</taxon>
        <taxon>Teleostei</taxon>
        <taxon>Ostariophysi</taxon>
        <taxon>Siluriformes</taxon>
        <taxon>Ictaluridae</taxon>
        <taxon>Ameiurus</taxon>
    </lineage>
</organism>
<protein>
    <submittedName>
        <fullName evidence="3">Uncharacterized protein</fullName>
    </submittedName>
</protein>